<protein>
    <submittedName>
        <fullName evidence="1">Uncharacterized protein</fullName>
    </submittedName>
</protein>
<reference evidence="1" key="2">
    <citation type="journal article" date="2015" name="Fish Shellfish Immunol.">
        <title>Early steps in the European eel (Anguilla anguilla)-Vibrio vulnificus interaction in the gills: Role of the RtxA13 toxin.</title>
        <authorList>
            <person name="Callol A."/>
            <person name="Pajuelo D."/>
            <person name="Ebbesson L."/>
            <person name="Teles M."/>
            <person name="MacKenzie S."/>
            <person name="Amaro C."/>
        </authorList>
    </citation>
    <scope>NUCLEOTIDE SEQUENCE</scope>
</reference>
<evidence type="ECO:0000313" key="1">
    <source>
        <dbReference type="EMBL" id="JAH00068.1"/>
    </source>
</evidence>
<name>A0A0E9P861_ANGAN</name>
<organism evidence="1">
    <name type="scientific">Anguilla anguilla</name>
    <name type="common">European freshwater eel</name>
    <name type="synonym">Muraena anguilla</name>
    <dbReference type="NCBI Taxonomy" id="7936"/>
    <lineage>
        <taxon>Eukaryota</taxon>
        <taxon>Metazoa</taxon>
        <taxon>Chordata</taxon>
        <taxon>Craniata</taxon>
        <taxon>Vertebrata</taxon>
        <taxon>Euteleostomi</taxon>
        <taxon>Actinopterygii</taxon>
        <taxon>Neopterygii</taxon>
        <taxon>Teleostei</taxon>
        <taxon>Anguilliformes</taxon>
        <taxon>Anguillidae</taxon>
        <taxon>Anguilla</taxon>
    </lineage>
</organism>
<accession>A0A0E9P861</accession>
<dbReference type="AlphaFoldDB" id="A0A0E9P861"/>
<proteinExistence type="predicted"/>
<dbReference type="EMBL" id="GBXM01108509">
    <property type="protein sequence ID" value="JAH00068.1"/>
    <property type="molecule type" value="Transcribed_RNA"/>
</dbReference>
<reference evidence="1" key="1">
    <citation type="submission" date="2014-11" db="EMBL/GenBank/DDBJ databases">
        <authorList>
            <person name="Amaro Gonzalez C."/>
        </authorList>
    </citation>
    <scope>NUCLEOTIDE SEQUENCE</scope>
</reference>
<sequence>MGKDFQGLREKRPPHSFWPKCFYRYVPLTFHKLLRCRWHKVLTAPRHPCPIWPCFIYTVFL</sequence>